<proteinExistence type="predicted"/>
<keyword evidence="2" id="KW-1185">Reference proteome</keyword>
<protein>
    <submittedName>
        <fullName evidence="1">Uncharacterized protein</fullName>
    </submittedName>
</protein>
<accession>A0ABK9NG06</accession>
<organism evidence="1 2">
    <name type="scientific">Glossina morsitans morsitans</name>
    <name type="common">Savannah tsetse fly</name>
    <dbReference type="NCBI Taxonomy" id="37546"/>
    <lineage>
        <taxon>Eukaryota</taxon>
        <taxon>Metazoa</taxon>
        <taxon>Ecdysozoa</taxon>
        <taxon>Arthropoda</taxon>
        <taxon>Hexapoda</taxon>
        <taxon>Insecta</taxon>
        <taxon>Pterygota</taxon>
        <taxon>Neoptera</taxon>
        <taxon>Endopterygota</taxon>
        <taxon>Diptera</taxon>
        <taxon>Brachycera</taxon>
        <taxon>Muscomorpha</taxon>
        <taxon>Hippoboscoidea</taxon>
        <taxon>Glossinidae</taxon>
        <taxon>Glossina</taxon>
    </lineage>
</organism>
<evidence type="ECO:0000313" key="2">
    <source>
        <dbReference type="Proteomes" id="UP000092444"/>
    </source>
</evidence>
<reference evidence="1" key="1">
    <citation type="submission" date="2025-05" db="UniProtKB">
        <authorList>
            <consortium name="EnsemblMetazoa"/>
        </authorList>
    </citation>
    <scope>IDENTIFICATION</scope>
    <source>
        <strain evidence="1">Yale</strain>
    </source>
</reference>
<evidence type="ECO:0000313" key="1">
    <source>
        <dbReference type="EnsemblMetazoa" id="GMOY014222.P1381"/>
    </source>
</evidence>
<dbReference type="EMBL" id="CCAG010015664">
    <property type="status" value="NOT_ANNOTATED_CDS"/>
    <property type="molecule type" value="Genomic_DNA"/>
</dbReference>
<dbReference type="Proteomes" id="UP000092444">
    <property type="component" value="Unassembled WGS sequence"/>
</dbReference>
<sequence length="81" mass="9683">MLRWPHLNVCMLKMFNVQMITIKTRINLKNRKQAVSLHRNVFVAMRIFFLMTLKIIKMWLTRDCTNSTICNAIHEESVQDC</sequence>
<name>A0ABK9NG06_GLOMM</name>
<dbReference type="EnsemblMetazoa" id="GMOY014222.R1381">
    <property type="protein sequence ID" value="GMOY014222.P1381"/>
    <property type="gene ID" value="GMOY014222"/>
</dbReference>